<dbReference type="RefSeq" id="WP_121902043.1">
    <property type="nucleotide sequence ID" value="NZ_REFW01000003.1"/>
</dbReference>
<keyword evidence="3" id="KW-1185">Reference proteome</keyword>
<feature type="compositionally biased region" description="Low complexity" evidence="1">
    <location>
        <begin position="13"/>
        <end position="25"/>
    </location>
</feature>
<sequence>MADHHHPDTTAGADNAEQDQQQQRIQAEERVDLEPSDMEEAIDHEHDQKVDPGDASRYEGAVDDALPGNNS</sequence>
<evidence type="ECO:0000313" key="3">
    <source>
        <dbReference type="Proteomes" id="UP000275256"/>
    </source>
</evidence>
<evidence type="ECO:0000256" key="1">
    <source>
        <dbReference type="SAM" id="MobiDB-lite"/>
    </source>
</evidence>
<reference evidence="2 3" key="1">
    <citation type="submission" date="2018-10" db="EMBL/GenBank/DDBJ databases">
        <title>Tessaracoccus antarcticuss sp. nov., isolated from sediment.</title>
        <authorList>
            <person name="Zhou L.Y."/>
            <person name="Du Z.J."/>
        </authorList>
    </citation>
    <scope>NUCLEOTIDE SEQUENCE [LARGE SCALE GENOMIC DNA]</scope>
    <source>
        <strain evidence="2 3">JDX10</strain>
    </source>
</reference>
<gene>
    <name evidence="2" type="ORF">EAX62_12510</name>
</gene>
<feature type="region of interest" description="Disordered" evidence="1">
    <location>
        <begin position="1"/>
        <end position="71"/>
    </location>
</feature>
<dbReference type="Proteomes" id="UP000275256">
    <property type="component" value="Unassembled WGS sequence"/>
</dbReference>
<organism evidence="2 3">
    <name type="scientific">Tessaracoccus antarcticus</name>
    <dbReference type="NCBI Taxonomy" id="2479848"/>
    <lineage>
        <taxon>Bacteria</taxon>
        <taxon>Bacillati</taxon>
        <taxon>Actinomycetota</taxon>
        <taxon>Actinomycetes</taxon>
        <taxon>Propionibacteriales</taxon>
        <taxon>Propionibacteriaceae</taxon>
        <taxon>Tessaracoccus</taxon>
    </lineage>
</organism>
<feature type="compositionally biased region" description="Basic and acidic residues" evidence="1">
    <location>
        <begin position="41"/>
        <end position="57"/>
    </location>
</feature>
<name>A0A3M0G2C9_9ACTN</name>
<accession>A0A3M0G2C9</accession>
<evidence type="ECO:0000313" key="2">
    <source>
        <dbReference type="EMBL" id="RMB58925.1"/>
    </source>
</evidence>
<dbReference type="EMBL" id="REFW01000003">
    <property type="protein sequence ID" value="RMB58925.1"/>
    <property type="molecule type" value="Genomic_DNA"/>
</dbReference>
<dbReference type="AlphaFoldDB" id="A0A3M0G2C9"/>
<protein>
    <submittedName>
        <fullName evidence="2">Uncharacterized protein</fullName>
    </submittedName>
</protein>
<proteinExistence type="predicted"/>
<comment type="caution">
    <text evidence="2">The sequence shown here is derived from an EMBL/GenBank/DDBJ whole genome shotgun (WGS) entry which is preliminary data.</text>
</comment>